<keyword evidence="1" id="KW-0469">Meiosis</keyword>
<sequence length="762" mass="83609">MLGVSIAESGPSASLLKKLQSLGAAIALGPHCDQNKIVGSCEELQTVANELNKLGEDENNSVVLTAAADQLDDAGVQIWNATVKRKTAEFATLPTNVICHMRSAAVTLLAIAAPKEMNERVAIKLSGLSMKTGKCWLDLGDFKKAREFYELCSKHLEEPQASSFAESSELSKLAMMFQAHMAELEFLDSGSPVAFMTMRRVLESTSFSSFSQREICFKCGRKAAKQSDAIQWCKLAIDAIDTSDASAGKEPDLKAEVLWFLANLYMDTGALDTAKQAIDVGLQESPNALCGHYLRLKYLAQKGAEAKELETAFALAVEKCNASLKKSAQFKIAESSALGVEAALAHFSDTPAESDQRETLRILKMHVLLSATDPANAVTREIDAIVESVCEANAQPALAKTYRLILWQSADKATQEGRWNDAIQWYMYSRRLLMDDPTDAKNAAIIRRKLAVCHLELKAYHDAYDALEISDSTVEHSVESQFIAFVAKMELGDNIVEHLTKISVTPAAIQYFISAAQLAYSKGDKNTLKQVLKHVVMSPINWSVNANKASLLAVLRCLIRLSANNLDSGHTEAELQDVLKYIQKAYTLLVDWRQDPARDDAAFAAEMDWMYRTTWNVALAAASAGDTETSCLLYDLTAEVIALAQEPALELLQTQKVCFFAVTAGFLSLSRKSSLDAPAASASRAADHSHHLSRALKALSAMRTVCTRIVALQPGKGALGDDPVVHQSVYLEFEIRVRESMWTHVENIIEVWRDATSLDKRK</sequence>
<name>A0AAD5THU0_9FUNG</name>
<dbReference type="GO" id="GO:0090173">
    <property type="term" value="P:regulation of synaptonemal complex assembly"/>
    <property type="evidence" value="ECO:0007669"/>
    <property type="project" value="InterPro"/>
</dbReference>
<protein>
    <recommendedName>
        <fullName evidence="2">Protein ZIP4 homolog</fullName>
    </recommendedName>
</protein>
<dbReference type="SUPFAM" id="SSF48452">
    <property type="entry name" value="TPR-like"/>
    <property type="match status" value="1"/>
</dbReference>
<dbReference type="Pfam" id="PF08631">
    <property type="entry name" value="SPO22"/>
    <property type="match status" value="1"/>
</dbReference>
<dbReference type="Proteomes" id="UP001212152">
    <property type="component" value="Unassembled WGS sequence"/>
</dbReference>
<proteinExistence type="predicted"/>
<dbReference type="EMBL" id="JADGJQ010000037">
    <property type="protein sequence ID" value="KAJ3176867.1"/>
    <property type="molecule type" value="Genomic_DNA"/>
</dbReference>
<dbReference type="InterPro" id="IPR013940">
    <property type="entry name" value="Spo22/ZIP4/TEX11"/>
</dbReference>
<evidence type="ECO:0000313" key="4">
    <source>
        <dbReference type="Proteomes" id="UP001212152"/>
    </source>
</evidence>
<dbReference type="Gene3D" id="1.25.40.10">
    <property type="entry name" value="Tetratricopeptide repeat domain"/>
    <property type="match status" value="1"/>
</dbReference>
<organism evidence="3 4">
    <name type="scientific">Geranomyces variabilis</name>
    <dbReference type="NCBI Taxonomy" id="109894"/>
    <lineage>
        <taxon>Eukaryota</taxon>
        <taxon>Fungi</taxon>
        <taxon>Fungi incertae sedis</taxon>
        <taxon>Chytridiomycota</taxon>
        <taxon>Chytridiomycota incertae sedis</taxon>
        <taxon>Chytridiomycetes</taxon>
        <taxon>Spizellomycetales</taxon>
        <taxon>Powellomycetaceae</taxon>
        <taxon>Geranomyces</taxon>
    </lineage>
</organism>
<comment type="caution">
    <text evidence="3">The sequence shown here is derived from an EMBL/GenBank/DDBJ whole genome shotgun (WGS) entry which is preliminary data.</text>
</comment>
<evidence type="ECO:0000313" key="3">
    <source>
        <dbReference type="EMBL" id="KAJ3176867.1"/>
    </source>
</evidence>
<dbReference type="InterPro" id="IPR011990">
    <property type="entry name" value="TPR-like_helical_dom_sf"/>
</dbReference>
<evidence type="ECO:0000256" key="2">
    <source>
        <dbReference type="ARBA" id="ARBA00031845"/>
    </source>
</evidence>
<dbReference type="AlphaFoldDB" id="A0AAD5THU0"/>
<dbReference type="PANTHER" id="PTHR40375:SF2">
    <property type="entry name" value="SPORULATION-SPECIFIC PROTEIN 22"/>
    <property type="match status" value="1"/>
</dbReference>
<reference evidence="3" key="1">
    <citation type="submission" date="2020-05" db="EMBL/GenBank/DDBJ databases">
        <title>Phylogenomic resolution of chytrid fungi.</title>
        <authorList>
            <person name="Stajich J.E."/>
            <person name="Amses K."/>
            <person name="Simmons R."/>
            <person name="Seto K."/>
            <person name="Myers J."/>
            <person name="Bonds A."/>
            <person name="Quandt C.A."/>
            <person name="Barry K."/>
            <person name="Liu P."/>
            <person name="Grigoriev I."/>
            <person name="Longcore J.E."/>
            <person name="James T.Y."/>
        </authorList>
    </citation>
    <scope>NUCLEOTIDE SEQUENCE</scope>
    <source>
        <strain evidence="3">JEL0379</strain>
    </source>
</reference>
<evidence type="ECO:0000256" key="1">
    <source>
        <dbReference type="ARBA" id="ARBA00023254"/>
    </source>
</evidence>
<keyword evidence="4" id="KW-1185">Reference proteome</keyword>
<dbReference type="GO" id="GO:0051321">
    <property type="term" value="P:meiotic cell cycle"/>
    <property type="evidence" value="ECO:0007669"/>
    <property type="project" value="UniProtKB-KW"/>
</dbReference>
<dbReference type="PANTHER" id="PTHR40375">
    <property type="entry name" value="SPORULATION-SPECIFIC PROTEIN 22"/>
    <property type="match status" value="1"/>
</dbReference>
<gene>
    <name evidence="3" type="primary">TEX11</name>
    <name evidence="3" type="ORF">HDU87_004799</name>
</gene>
<dbReference type="InterPro" id="IPR039057">
    <property type="entry name" value="Spo22/ZIP4"/>
</dbReference>
<accession>A0AAD5THU0</accession>